<gene>
    <name evidence="1" type="ORF">V1525DRAFT_348199</name>
</gene>
<dbReference type="EMBL" id="MU971413">
    <property type="protein sequence ID" value="KAK9235515.1"/>
    <property type="molecule type" value="Genomic_DNA"/>
</dbReference>
<sequence length="390" mass="42836">MVTAASAFTTTTTSAGTATAPSTGVSSSTSMSSSGMSSGHRRSSSVSAQAAVAVMTSMAGRDSSATKASLVQYSYLEVEATDDHDSLKNVPSDAADVCSTFSLSRTSAAHQLLTVIWDDLPAWRRDNHYIRSGYRKETFSFWQCFQSLTYLHNESVNIYSHLIGSLFFLLFLAVTLDLFLPRYPTTSAQDFVVIVIFFLGAVICLGMSSTYHCINCHSESVAKFGNQLDYIGIIFLIVGSFVPAIYYGLYTMPHYMSIFFGLTCGLGAICAFLTLQKKFASPTWRPFRALMFVIFGLSGIIPITFGGVVLGYYELYHRIQLAYLISEGVLYIGGAAIYALRIPERWIPGRFDIFGSSHQIFHFCVLAAAVCHLKGTINSYNYCHGERQGL</sequence>
<name>A0ACC3SVR6_LIPKO</name>
<dbReference type="Proteomes" id="UP001433508">
    <property type="component" value="Unassembled WGS sequence"/>
</dbReference>
<reference evidence="2" key="1">
    <citation type="journal article" date="2024" name="Front. Bioeng. Biotechnol.">
        <title>Genome-scale model development and genomic sequencing of the oleaginous clade Lipomyces.</title>
        <authorList>
            <person name="Czajka J.J."/>
            <person name="Han Y."/>
            <person name="Kim J."/>
            <person name="Mondo S.J."/>
            <person name="Hofstad B.A."/>
            <person name="Robles A."/>
            <person name="Haridas S."/>
            <person name="Riley R."/>
            <person name="LaButti K."/>
            <person name="Pangilinan J."/>
            <person name="Andreopoulos W."/>
            <person name="Lipzen A."/>
            <person name="Yan J."/>
            <person name="Wang M."/>
            <person name="Ng V."/>
            <person name="Grigoriev I.V."/>
            <person name="Spatafora J.W."/>
            <person name="Magnuson J.K."/>
            <person name="Baker S.E."/>
            <person name="Pomraning K.R."/>
        </authorList>
    </citation>
    <scope>NUCLEOTIDE SEQUENCE [LARGE SCALE GENOMIC DNA]</scope>
    <source>
        <strain evidence="2">CBS 7786</strain>
    </source>
</reference>
<comment type="caution">
    <text evidence="1">The sequence shown here is derived from an EMBL/GenBank/DDBJ whole genome shotgun (WGS) entry which is preliminary data.</text>
</comment>
<keyword evidence="2" id="KW-1185">Reference proteome</keyword>
<protein>
    <submittedName>
        <fullName evidence="1">Hemolysin-III related-domain-containing protein</fullName>
    </submittedName>
</protein>
<organism evidence="1 2">
    <name type="scientific">Lipomyces kononenkoae</name>
    <name type="common">Yeast</name>
    <dbReference type="NCBI Taxonomy" id="34357"/>
    <lineage>
        <taxon>Eukaryota</taxon>
        <taxon>Fungi</taxon>
        <taxon>Dikarya</taxon>
        <taxon>Ascomycota</taxon>
        <taxon>Saccharomycotina</taxon>
        <taxon>Lipomycetes</taxon>
        <taxon>Lipomycetales</taxon>
        <taxon>Lipomycetaceae</taxon>
        <taxon>Lipomyces</taxon>
    </lineage>
</organism>
<proteinExistence type="predicted"/>
<evidence type="ECO:0000313" key="2">
    <source>
        <dbReference type="Proteomes" id="UP001433508"/>
    </source>
</evidence>
<evidence type="ECO:0000313" key="1">
    <source>
        <dbReference type="EMBL" id="KAK9235515.1"/>
    </source>
</evidence>
<accession>A0ACC3SVR6</accession>